<dbReference type="InterPro" id="IPR013783">
    <property type="entry name" value="Ig-like_fold"/>
</dbReference>
<keyword evidence="8" id="KW-0539">Nucleus</keyword>
<evidence type="ECO:0000256" key="3">
    <source>
        <dbReference type="ARBA" id="ARBA00004496"/>
    </source>
</evidence>
<evidence type="ECO:0000313" key="13">
    <source>
        <dbReference type="Proteomes" id="UP000327493"/>
    </source>
</evidence>
<comment type="caution">
    <text evidence="12">The sequence shown here is derived from an EMBL/GenBank/DDBJ whole genome shotgun (WGS) entry which is preliminary data.</text>
</comment>
<dbReference type="InterPro" id="IPR007110">
    <property type="entry name" value="Ig-like_dom"/>
</dbReference>
<evidence type="ECO:0000256" key="6">
    <source>
        <dbReference type="ARBA" id="ARBA00022553"/>
    </source>
</evidence>
<dbReference type="PANTHER" id="PTHR34930">
    <property type="entry name" value="GEO05313P1"/>
    <property type="match status" value="1"/>
</dbReference>
<evidence type="ECO:0000259" key="11">
    <source>
        <dbReference type="PROSITE" id="PS50835"/>
    </source>
</evidence>
<dbReference type="InterPro" id="IPR013106">
    <property type="entry name" value="Ig_V-set"/>
</dbReference>
<feature type="region of interest" description="Disordered" evidence="10">
    <location>
        <begin position="1"/>
        <end position="27"/>
    </location>
</feature>
<dbReference type="AlphaFoldDB" id="A0A5J5DNC7"/>
<feature type="domain" description="Ig-like" evidence="11">
    <location>
        <begin position="270"/>
        <end position="361"/>
    </location>
</feature>
<dbReference type="EMBL" id="VOFY01000002">
    <property type="protein sequence ID" value="KAA8594977.1"/>
    <property type="molecule type" value="Genomic_DNA"/>
</dbReference>
<evidence type="ECO:0000256" key="1">
    <source>
        <dbReference type="ARBA" id="ARBA00004123"/>
    </source>
</evidence>
<dbReference type="InterPro" id="IPR036179">
    <property type="entry name" value="Ig-like_dom_sf"/>
</dbReference>
<comment type="subcellular location">
    <subcellularLocation>
        <location evidence="3">Cytoplasm</location>
    </subcellularLocation>
    <subcellularLocation>
        <location evidence="2">Membrane</location>
    </subcellularLocation>
    <subcellularLocation>
        <location evidence="1">Nucleus</location>
    </subcellularLocation>
</comment>
<organism evidence="12 13">
    <name type="scientific">Etheostoma spectabile</name>
    <name type="common">orangethroat darter</name>
    <dbReference type="NCBI Taxonomy" id="54343"/>
    <lineage>
        <taxon>Eukaryota</taxon>
        <taxon>Metazoa</taxon>
        <taxon>Chordata</taxon>
        <taxon>Craniata</taxon>
        <taxon>Vertebrata</taxon>
        <taxon>Euteleostomi</taxon>
        <taxon>Actinopterygii</taxon>
        <taxon>Neopterygii</taxon>
        <taxon>Teleostei</taxon>
        <taxon>Neoteleostei</taxon>
        <taxon>Acanthomorphata</taxon>
        <taxon>Eupercaria</taxon>
        <taxon>Perciformes</taxon>
        <taxon>Percoidei</taxon>
        <taxon>Percidae</taxon>
        <taxon>Etheostomatinae</taxon>
        <taxon>Etheostoma</taxon>
    </lineage>
</organism>
<sequence length="393" mass="43691">MTTTTTYQGMEPGSKSSSSRNPFESGCTDSAKIDDELKHLIDSLSYYVLSNVIFHEYDDLYLSRVLRPPGGGSNITFGADEKKPPVRKDKMASSVFAEPEDPYANRRNNPPAVPEQKEEAPPADDPAAGLNMASMGILLFFTVIYIRTGHTNTAFVKVECQAGKVGVYGQQSLLQCVVKTTQDNTEIRVVTWKKEGLYDPLLVFYKEKIVPRQGYSFAEPSWNERNMNVSLLITNTSVKHEGVYKCEVMTNSGDGSDSTSLKVTAKYKKPTIHSDPQKILSNTDVTLTCKSSEGYPKGQLRWFDEHNVEWTISSQKEEDQTESGLFNLCSKLYLRKGSTFTKYTCKVFNASDGKEDEATFEVHNASGDHRGLATSDYDDGDQEGDKTCQVSLA</sequence>
<dbReference type="Proteomes" id="UP000327493">
    <property type="component" value="Chromosome 2"/>
</dbReference>
<dbReference type="SUPFAM" id="SSF48726">
    <property type="entry name" value="Immunoglobulin"/>
    <property type="match status" value="2"/>
</dbReference>
<keyword evidence="5" id="KW-0963">Cytoplasm</keyword>
<feature type="compositionally biased region" description="Basic and acidic residues" evidence="10">
    <location>
        <begin position="79"/>
        <end position="91"/>
    </location>
</feature>
<evidence type="ECO:0000256" key="5">
    <source>
        <dbReference type="ARBA" id="ARBA00022490"/>
    </source>
</evidence>
<dbReference type="PROSITE" id="PS50835">
    <property type="entry name" value="IG_LIKE"/>
    <property type="match status" value="2"/>
</dbReference>
<keyword evidence="7" id="KW-0472">Membrane</keyword>
<dbReference type="SMART" id="SM00409">
    <property type="entry name" value="IG"/>
    <property type="match status" value="2"/>
</dbReference>
<evidence type="ECO:0000256" key="10">
    <source>
        <dbReference type="SAM" id="MobiDB-lite"/>
    </source>
</evidence>
<name>A0A5J5DNC7_9PERO</name>
<reference evidence="12 13" key="1">
    <citation type="submission" date="2019-08" db="EMBL/GenBank/DDBJ databases">
        <title>A chromosome-level genome assembly, high-density linkage maps, and genome scans reveal the genomic architecture of hybrid incompatibilities underlying speciation via character displacement in darters (Percidae: Etheostominae).</title>
        <authorList>
            <person name="Moran R.L."/>
            <person name="Catchen J.M."/>
            <person name="Fuller R.C."/>
        </authorList>
    </citation>
    <scope>NUCLEOTIDE SEQUENCE [LARGE SCALE GENOMIC DNA]</scope>
    <source>
        <strain evidence="12">EspeVRDwgs_2016</strain>
        <tissue evidence="12">Muscle</tissue>
    </source>
</reference>
<dbReference type="InterPro" id="IPR033335">
    <property type="entry name" value="JUPITER"/>
</dbReference>
<feature type="domain" description="Ig-like" evidence="11">
    <location>
        <begin position="169"/>
        <end position="264"/>
    </location>
</feature>
<dbReference type="Pfam" id="PF07686">
    <property type="entry name" value="V-set"/>
    <property type="match status" value="1"/>
</dbReference>
<keyword evidence="13" id="KW-1185">Reference proteome</keyword>
<proteinExistence type="inferred from homology"/>
<evidence type="ECO:0000256" key="8">
    <source>
        <dbReference type="ARBA" id="ARBA00023242"/>
    </source>
</evidence>
<keyword evidence="9" id="KW-0393">Immunoglobulin domain</keyword>
<evidence type="ECO:0000256" key="4">
    <source>
        <dbReference type="ARBA" id="ARBA00008329"/>
    </source>
</evidence>
<dbReference type="GO" id="GO:0005634">
    <property type="term" value="C:nucleus"/>
    <property type="evidence" value="ECO:0007669"/>
    <property type="project" value="UniProtKB-SubCell"/>
</dbReference>
<feature type="compositionally biased region" description="Polar residues" evidence="10">
    <location>
        <begin position="1"/>
        <end position="22"/>
    </location>
</feature>
<feature type="region of interest" description="Disordered" evidence="10">
    <location>
        <begin position="364"/>
        <end position="393"/>
    </location>
</feature>
<evidence type="ECO:0000256" key="7">
    <source>
        <dbReference type="ARBA" id="ARBA00023136"/>
    </source>
</evidence>
<dbReference type="GO" id="GO:0016020">
    <property type="term" value="C:membrane"/>
    <property type="evidence" value="ECO:0007669"/>
    <property type="project" value="UniProtKB-SubCell"/>
</dbReference>
<evidence type="ECO:0000256" key="2">
    <source>
        <dbReference type="ARBA" id="ARBA00004370"/>
    </source>
</evidence>
<dbReference type="Gene3D" id="2.60.40.10">
    <property type="entry name" value="Immunoglobulins"/>
    <property type="match status" value="2"/>
</dbReference>
<dbReference type="InterPro" id="IPR003599">
    <property type="entry name" value="Ig_sub"/>
</dbReference>
<protein>
    <recommendedName>
        <fullName evidence="11">Ig-like domain-containing protein</fullName>
    </recommendedName>
</protein>
<dbReference type="InterPro" id="IPR053896">
    <property type="entry name" value="BTN3A2-like_Ig-C"/>
</dbReference>
<evidence type="ECO:0000313" key="12">
    <source>
        <dbReference type="EMBL" id="KAA8594977.1"/>
    </source>
</evidence>
<keyword evidence="6" id="KW-0597">Phosphoprotein</keyword>
<comment type="similarity">
    <text evidence="4">Belongs to the JUPITER family.</text>
</comment>
<gene>
    <name evidence="12" type="ORF">FQN60_012112</name>
</gene>
<feature type="region of interest" description="Disordered" evidence="10">
    <location>
        <begin position="75"/>
        <end position="126"/>
    </location>
</feature>
<dbReference type="GO" id="GO:0005737">
    <property type="term" value="C:cytoplasm"/>
    <property type="evidence" value="ECO:0007669"/>
    <property type="project" value="UniProtKB-SubCell"/>
</dbReference>
<accession>A0A5J5DNC7</accession>
<evidence type="ECO:0000256" key="9">
    <source>
        <dbReference type="ARBA" id="ARBA00023319"/>
    </source>
</evidence>
<dbReference type="Pfam" id="PF22705">
    <property type="entry name" value="C2-set_3"/>
    <property type="match status" value="1"/>
</dbReference>
<dbReference type="PANTHER" id="PTHR34930:SF4">
    <property type="entry name" value="JUPITER MICROTUBULE ASSOCIATED HOMOLOG 1"/>
    <property type="match status" value="1"/>
</dbReference>